<dbReference type="InterPro" id="IPR011990">
    <property type="entry name" value="TPR-like_helical_dom_sf"/>
</dbReference>
<dbReference type="InterPro" id="IPR041664">
    <property type="entry name" value="AAA_16"/>
</dbReference>
<accession>A0A4P7GHU2</accession>
<keyword evidence="5" id="KW-1185">Reference proteome</keyword>
<dbReference type="GO" id="GO:0003677">
    <property type="term" value="F:DNA binding"/>
    <property type="evidence" value="ECO:0007669"/>
    <property type="project" value="InterPro"/>
</dbReference>
<evidence type="ECO:0000256" key="2">
    <source>
        <dbReference type="ARBA" id="ARBA00022840"/>
    </source>
</evidence>
<dbReference type="OrthoDB" id="5476461at2"/>
<organism evidence="4 5">
    <name type="scientific">Nocardioides euryhalodurans</name>
    <dbReference type="NCBI Taxonomy" id="2518370"/>
    <lineage>
        <taxon>Bacteria</taxon>
        <taxon>Bacillati</taxon>
        <taxon>Actinomycetota</taxon>
        <taxon>Actinomycetes</taxon>
        <taxon>Propionibacteriales</taxon>
        <taxon>Nocardioidaceae</taxon>
        <taxon>Nocardioides</taxon>
    </lineage>
</organism>
<dbReference type="CDD" id="cd06170">
    <property type="entry name" value="LuxR_C_like"/>
    <property type="match status" value="1"/>
</dbReference>
<dbReference type="GO" id="GO:0006355">
    <property type="term" value="P:regulation of DNA-templated transcription"/>
    <property type="evidence" value="ECO:0007669"/>
    <property type="project" value="InterPro"/>
</dbReference>
<sequence length="1049" mass="110748">MVGDVAADRPESCRPLVLALEPALDVDDVVGDDHSWHVVPLVRRWVRCSAGDSFTRGGHLRACWIVLRTGSGDITRSRDASRAHVAADLRLWTPAPAWRTLEAEGDVVTPSAHGLVGREAELAVAAAEVGRLGEGRAAVLAIEGEAGIGKTRLVQSFVDDARSRGMAVFCAGAHPFERTRPFAVAAAALGLSPRSPDPRRAGVGALLAGTSSGTSGFVDDIQYRVVEEIVDLVETACAERPVLLVAEDLHWADTASLLTILSVTRQLPFAPLLTVVTARPSPLRGEVVRLLDDLSAGGGRSVRLRPLTSDEVATLATHVLGVPPGPRLTAMLIKAGGNPLWVTAMLRSLADEGMLRRTGDRMDVTSSELPASLSELVARRLLDLPRPTLDLLQITAVLGDAVSLREVAAVARMAPAAVAGQLREAYDAQLLDEVDERVVFRHQLVHDAIYQHVPAPERRLLHREAAVALMATGADRLDVAGHLVLGAERGDEEAAGWLREAAREASGQSPLVTVELLRRAEALLPAGHSDADLVSTEVVQALVRAGSVGEASARAEAVLARQHAPEVDIPLRVALVGALALQNRADELITVVEASLGAPDLLGPAEQVLMLAQQSWALTYSGGPRAGESAAARALAVAEQANDAAMSVWGQTALLVAVGRQGRFQEALDHARRAAALAASSPDTRSLPLQPKLFLGLALFDCDRVVEARAAFRAALDDEFGSAWWLSATLMADAQALFAVGEWDDAVPGLLAGGHAAQEKGNPLLLSQSLAYRAVVATAKGEHRAARELADGLTEVLESEELSYNAGVLAFAAAGLEAAEGNRQKAFDLLLRSWRFDAARDSRYYQRCLAPDLVRLALALGHREVAAEVADGVAAGAVLAPEVPTVRSTALRCRGLVDGDVQPLLEAVALARSTPLLVEHAGACEDAASLLAKGGMRDDAATLLGEALARYEQAGADAWAARVRAGLRAIGAHPGARGSRDRPAEGWDSLTATERAVSLLVAEGLTNGAVARRMYISPHTVNTHLRHVFAKLGVPNRVALAAVVHHSNE</sequence>
<keyword evidence="2" id="KW-0067">ATP-binding</keyword>
<evidence type="ECO:0000313" key="5">
    <source>
        <dbReference type="Proteomes" id="UP000294894"/>
    </source>
</evidence>
<dbReference type="PROSITE" id="PS00622">
    <property type="entry name" value="HTH_LUXR_1"/>
    <property type="match status" value="1"/>
</dbReference>
<dbReference type="SUPFAM" id="SSF46894">
    <property type="entry name" value="C-terminal effector domain of the bipartite response regulators"/>
    <property type="match status" value="1"/>
</dbReference>
<evidence type="ECO:0000313" key="4">
    <source>
        <dbReference type="EMBL" id="QBR91490.1"/>
    </source>
</evidence>
<dbReference type="Gene3D" id="1.10.10.10">
    <property type="entry name" value="Winged helix-like DNA-binding domain superfamily/Winged helix DNA-binding domain"/>
    <property type="match status" value="1"/>
</dbReference>
<dbReference type="SMART" id="SM00421">
    <property type="entry name" value="HTH_LUXR"/>
    <property type="match status" value="1"/>
</dbReference>
<dbReference type="KEGG" id="noy:EXE57_03815"/>
<dbReference type="Proteomes" id="UP000294894">
    <property type="component" value="Chromosome"/>
</dbReference>
<dbReference type="PRINTS" id="PR00038">
    <property type="entry name" value="HTHLUXR"/>
</dbReference>
<dbReference type="GO" id="GO:0005737">
    <property type="term" value="C:cytoplasm"/>
    <property type="evidence" value="ECO:0007669"/>
    <property type="project" value="TreeGrafter"/>
</dbReference>
<dbReference type="SUPFAM" id="SSF52540">
    <property type="entry name" value="P-loop containing nucleoside triphosphate hydrolases"/>
    <property type="match status" value="1"/>
</dbReference>
<dbReference type="PANTHER" id="PTHR16305">
    <property type="entry name" value="TESTICULAR SOLUBLE ADENYLYL CYCLASE"/>
    <property type="match status" value="1"/>
</dbReference>
<protein>
    <submittedName>
        <fullName evidence="4">LuxR family transcriptional regulator</fullName>
    </submittedName>
</protein>
<dbReference type="AlphaFoldDB" id="A0A4P7GHU2"/>
<proteinExistence type="predicted"/>
<dbReference type="InterPro" id="IPR016032">
    <property type="entry name" value="Sig_transdc_resp-reg_C-effctor"/>
</dbReference>
<dbReference type="Pfam" id="PF13191">
    <property type="entry name" value="AAA_16"/>
    <property type="match status" value="1"/>
</dbReference>
<gene>
    <name evidence="4" type="ORF">EXE57_03815</name>
</gene>
<reference evidence="4 5" key="1">
    <citation type="submission" date="2019-03" db="EMBL/GenBank/DDBJ databases">
        <title>Three New Species of Nocardioides, Nocardioides euryhalodurans sp. nov., Nocardioides seonyuensis sp. nov. and Nocardioides eburneoflavus sp. nov., Iolated from Soil.</title>
        <authorList>
            <person name="Roh S.G."/>
            <person name="Lee C."/>
            <person name="Kim M.-K."/>
            <person name="Kim S.B."/>
        </authorList>
    </citation>
    <scope>NUCLEOTIDE SEQUENCE [LARGE SCALE GENOMIC DNA]</scope>
    <source>
        <strain evidence="4 5">MMS17-SY117</strain>
    </source>
</reference>
<keyword evidence="1" id="KW-0547">Nucleotide-binding</keyword>
<dbReference type="SUPFAM" id="SSF48452">
    <property type="entry name" value="TPR-like"/>
    <property type="match status" value="1"/>
</dbReference>
<feature type="domain" description="HTH luxR-type" evidence="3">
    <location>
        <begin position="983"/>
        <end position="1048"/>
    </location>
</feature>
<dbReference type="Pfam" id="PF00196">
    <property type="entry name" value="GerE"/>
    <property type="match status" value="1"/>
</dbReference>
<dbReference type="InterPro" id="IPR036388">
    <property type="entry name" value="WH-like_DNA-bd_sf"/>
</dbReference>
<dbReference type="GO" id="GO:0004016">
    <property type="term" value="F:adenylate cyclase activity"/>
    <property type="evidence" value="ECO:0007669"/>
    <property type="project" value="TreeGrafter"/>
</dbReference>
<dbReference type="GO" id="GO:0005524">
    <property type="term" value="F:ATP binding"/>
    <property type="evidence" value="ECO:0007669"/>
    <property type="project" value="UniProtKB-KW"/>
</dbReference>
<dbReference type="Gene3D" id="1.25.40.10">
    <property type="entry name" value="Tetratricopeptide repeat domain"/>
    <property type="match status" value="1"/>
</dbReference>
<dbReference type="PANTHER" id="PTHR16305:SF35">
    <property type="entry name" value="TRANSCRIPTIONAL ACTIVATOR DOMAIN"/>
    <property type="match status" value="1"/>
</dbReference>
<dbReference type="PROSITE" id="PS50043">
    <property type="entry name" value="HTH_LUXR_2"/>
    <property type="match status" value="1"/>
</dbReference>
<name>A0A4P7GHU2_9ACTN</name>
<evidence type="ECO:0000256" key="1">
    <source>
        <dbReference type="ARBA" id="ARBA00022741"/>
    </source>
</evidence>
<dbReference type="InterPro" id="IPR027417">
    <property type="entry name" value="P-loop_NTPase"/>
</dbReference>
<dbReference type="EMBL" id="CP038267">
    <property type="protein sequence ID" value="QBR91490.1"/>
    <property type="molecule type" value="Genomic_DNA"/>
</dbReference>
<dbReference type="Gene3D" id="3.40.50.300">
    <property type="entry name" value="P-loop containing nucleotide triphosphate hydrolases"/>
    <property type="match status" value="1"/>
</dbReference>
<evidence type="ECO:0000259" key="3">
    <source>
        <dbReference type="PROSITE" id="PS50043"/>
    </source>
</evidence>
<dbReference type="InterPro" id="IPR000792">
    <property type="entry name" value="Tscrpt_reg_LuxR_C"/>
</dbReference>